<dbReference type="EMBL" id="JACHXM010000002">
    <property type="protein sequence ID" value="MBB3139787.1"/>
    <property type="molecule type" value="Genomic_DNA"/>
</dbReference>
<gene>
    <name evidence="2" type="ORF">FHR96_000634</name>
</gene>
<dbReference type="PROSITE" id="PS51257">
    <property type="entry name" value="PROKAR_LIPOPROTEIN"/>
    <property type="match status" value="1"/>
</dbReference>
<accession>A0A7W5G4B4</accession>
<evidence type="ECO:0000256" key="1">
    <source>
        <dbReference type="SAM" id="MobiDB-lite"/>
    </source>
</evidence>
<sequence length="103" mass="12292">MSGRRVRRTGRTALAVLGLAMVLLITGCSYTPARIDTGPLVEFGGYHDGHHHGDRRYRHDRRHDYHDRDDWERRSHHRRYRHHRDDRHRSRFCPPGQAMKGRC</sequence>
<reference evidence="2 3" key="1">
    <citation type="submission" date="2020-08" db="EMBL/GenBank/DDBJ databases">
        <title>Genomic Encyclopedia of Type Strains, Phase III (KMG-III): the genomes of soil and plant-associated and newly described type strains.</title>
        <authorList>
            <person name="Whitman W."/>
        </authorList>
    </citation>
    <scope>NUCLEOTIDE SEQUENCE [LARGE SCALE GENOMIC DNA]</scope>
    <source>
        <strain evidence="2 3">CECT 5995</strain>
    </source>
</reference>
<organism evidence="2 3">
    <name type="scientific">Halomonas organivorans</name>
    <dbReference type="NCBI Taxonomy" id="257772"/>
    <lineage>
        <taxon>Bacteria</taxon>
        <taxon>Pseudomonadati</taxon>
        <taxon>Pseudomonadota</taxon>
        <taxon>Gammaproteobacteria</taxon>
        <taxon>Oceanospirillales</taxon>
        <taxon>Halomonadaceae</taxon>
        <taxon>Halomonas</taxon>
    </lineage>
</organism>
<dbReference type="RefSeq" id="WP_183386210.1">
    <property type="nucleotide sequence ID" value="NZ_JACHXM010000002.1"/>
</dbReference>
<proteinExistence type="predicted"/>
<keyword evidence="3" id="KW-1185">Reference proteome</keyword>
<evidence type="ECO:0000313" key="2">
    <source>
        <dbReference type="EMBL" id="MBB3139787.1"/>
    </source>
</evidence>
<feature type="region of interest" description="Disordered" evidence="1">
    <location>
        <begin position="71"/>
        <end position="103"/>
    </location>
</feature>
<dbReference type="Proteomes" id="UP000525987">
    <property type="component" value="Unassembled WGS sequence"/>
</dbReference>
<comment type="caution">
    <text evidence="2">The sequence shown here is derived from an EMBL/GenBank/DDBJ whole genome shotgun (WGS) entry which is preliminary data.</text>
</comment>
<feature type="compositionally biased region" description="Basic residues" evidence="1">
    <location>
        <begin position="74"/>
        <end position="91"/>
    </location>
</feature>
<evidence type="ECO:0008006" key="4">
    <source>
        <dbReference type="Google" id="ProtNLM"/>
    </source>
</evidence>
<dbReference type="AlphaFoldDB" id="A0A7W5G4B4"/>
<protein>
    <recommendedName>
        <fullName evidence="4">Lipoprotein</fullName>
    </recommendedName>
</protein>
<evidence type="ECO:0000313" key="3">
    <source>
        <dbReference type="Proteomes" id="UP000525987"/>
    </source>
</evidence>
<name>A0A7W5G4B4_9GAMM</name>